<evidence type="ECO:0000256" key="1">
    <source>
        <dbReference type="ARBA" id="ARBA00004294"/>
    </source>
</evidence>
<proteinExistence type="predicted"/>
<accession>A0A4P9ZM34</accession>
<evidence type="ECO:0000256" key="7">
    <source>
        <dbReference type="SAM" id="MobiDB-lite"/>
    </source>
</evidence>
<dbReference type="GO" id="GO:0015031">
    <property type="term" value="P:protein transport"/>
    <property type="evidence" value="ECO:0007669"/>
    <property type="project" value="UniProtKB-KW"/>
</dbReference>
<dbReference type="AlphaFoldDB" id="A0A4P9ZM34"/>
<dbReference type="PANTHER" id="PTHR12289:SF77">
    <property type="entry name" value="METAXIN-2"/>
    <property type="match status" value="1"/>
</dbReference>
<dbReference type="Pfam" id="PF10568">
    <property type="entry name" value="Tom37"/>
    <property type="match status" value="1"/>
</dbReference>
<dbReference type="GO" id="GO:0001401">
    <property type="term" value="C:SAM complex"/>
    <property type="evidence" value="ECO:0007669"/>
    <property type="project" value="InterPro"/>
</dbReference>
<protein>
    <recommendedName>
        <fullName evidence="8">Mitochondrial outer membrane transport complex Sam37/metaxin N-terminal domain-containing protein</fullName>
    </recommendedName>
</protein>
<sequence>MASPLSPIRSLLNQLAATSFPLKTFPIPQGTSTKADQESSNGLVLYCYGPGFQDDVTSFDPPSLRWLAYLTFLGLEFRTVYCNEPLKAPNGRLPYLLTADRQCIADEDILDYLRTHYDQCLPALDRTLTSAASTSTPADSQTTDASGKPTDSPSSDPDAARQRALLALLENQVDVAVRYYFWCEPANFREQTRYAYGGHYPWPVNHIEPWLQQCQKTRQVAAHFSHRGLVQPEEIYRSALTVLQALADHLGDHHNPYFFTKSATTDPASALQPSLLDATLFAYMFPVLSATMPRAQFKTMVKEEAPRIEEFVRNIWDRWFKTGLLAQESE</sequence>
<evidence type="ECO:0000256" key="5">
    <source>
        <dbReference type="ARBA" id="ARBA00023128"/>
    </source>
</evidence>
<feature type="domain" description="Mitochondrial outer membrane transport complex Sam37/metaxin N-terminal" evidence="8">
    <location>
        <begin position="63"/>
        <end position="211"/>
    </location>
</feature>
<evidence type="ECO:0000256" key="4">
    <source>
        <dbReference type="ARBA" id="ARBA00022927"/>
    </source>
</evidence>
<keyword evidence="2" id="KW-0813">Transport</keyword>
<keyword evidence="6" id="KW-0472">Membrane</keyword>
<name>A0A4P9ZM34_9FUNG</name>
<comment type="subcellular location">
    <subcellularLocation>
        <location evidence="1">Mitochondrion outer membrane</location>
    </subcellularLocation>
</comment>
<keyword evidence="4" id="KW-0653">Protein transport</keyword>
<organism evidence="9 10">
    <name type="scientific">Dimargaris cristalligena</name>
    <dbReference type="NCBI Taxonomy" id="215637"/>
    <lineage>
        <taxon>Eukaryota</taxon>
        <taxon>Fungi</taxon>
        <taxon>Fungi incertae sedis</taxon>
        <taxon>Zoopagomycota</taxon>
        <taxon>Kickxellomycotina</taxon>
        <taxon>Dimargaritomycetes</taxon>
        <taxon>Dimargaritales</taxon>
        <taxon>Dimargaritaceae</taxon>
        <taxon>Dimargaris</taxon>
    </lineage>
</organism>
<evidence type="ECO:0000313" key="10">
    <source>
        <dbReference type="Proteomes" id="UP000268162"/>
    </source>
</evidence>
<reference evidence="10" key="1">
    <citation type="journal article" date="2018" name="Nat. Microbiol.">
        <title>Leveraging single-cell genomics to expand the fungal tree of life.</title>
        <authorList>
            <person name="Ahrendt S.R."/>
            <person name="Quandt C.A."/>
            <person name="Ciobanu D."/>
            <person name="Clum A."/>
            <person name="Salamov A."/>
            <person name="Andreopoulos B."/>
            <person name="Cheng J.F."/>
            <person name="Woyke T."/>
            <person name="Pelin A."/>
            <person name="Henrissat B."/>
            <person name="Reynolds N.K."/>
            <person name="Benny G.L."/>
            <person name="Smith M.E."/>
            <person name="James T.Y."/>
            <person name="Grigoriev I.V."/>
        </authorList>
    </citation>
    <scope>NUCLEOTIDE SEQUENCE [LARGE SCALE GENOMIC DNA]</scope>
    <source>
        <strain evidence="10">RSA 468</strain>
    </source>
</reference>
<dbReference type="GO" id="GO:0007005">
    <property type="term" value="P:mitochondrion organization"/>
    <property type="evidence" value="ECO:0007669"/>
    <property type="project" value="TreeGrafter"/>
</dbReference>
<dbReference type="STRING" id="215637.A0A4P9ZM34"/>
<keyword evidence="3" id="KW-1000">Mitochondrion outer membrane</keyword>
<evidence type="ECO:0000313" key="9">
    <source>
        <dbReference type="EMBL" id="RKP34376.1"/>
    </source>
</evidence>
<feature type="compositionally biased region" description="Low complexity" evidence="7">
    <location>
        <begin position="131"/>
        <end position="146"/>
    </location>
</feature>
<evidence type="ECO:0000259" key="8">
    <source>
        <dbReference type="Pfam" id="PF10568"/>
    </source>
</evidence>
<feature type="region of interest" description="Disordered" evidence="7">
    <location>
        <begin position="131"/>
        <end position="159"/>
    </location>
</feature>
<dbReference type="Proteomes" id="UP000268162">
    <property type="component" value="Unassembled WGS sequence"/>
</dbReference>
<evidence type="ECO:0000256" key="3">
    <source>
        <dbReference type="ARBA" id="ARBA00022787"/>
    </source>
</evidence>
<dbReference type="InterPro" id="IPR019564">
    <property type="entry name" value="Sam37/metaxin_N"/>
</dbReference>
<dbReference type="PANTHER" id="PTHR12289">
    <property type="entry name" value="METAXIN RELATED"/>
    <property type="match status" value="1"/>
</dbReference>
<dbReference type="InterPro" id="IPR050931">
    <property type="entry name" value="Mito_Protein_Transport_Metaxin"/>
</dbReference>
<keyword evidence="10" id="KW-1185">Reference proteome</keyword>
<keyword evidence="5" id="KW-0496">Mitochondrion</keyword>
<evidence type="ECO:0000256" key="2">
    <source>
        <dbReference type="ARBA" id="ARBA00022448"/>
    </source>
</evidence>
<dbReference type="EMBL" id="ML003229">
    <property type="protein sequence ID" value="RKP34376.1"/>
    <property type="molecule type" value="Genomic_DNA"/>
</dbReference>
<evidence type="ECO:0000256" key="6">
    <source>
        <dbReference type="ARBA" id="ARBA00023136"/>
    </source>
</evidence>
<dbReference type="CDD" id="cd03054">
    <property type="entry name" value="GST_N_Metaxin"/>
    <property type="match status" value="1"/>
</dbReference>
<gene>
    <name evidence="9" type="ORF">BJ085DRAFT_28852</name>
</gene>